<dbReference type="GO" id="GO:0006313">
    <property type="term" value="P:DNA transposition"/>
    <property type="evidence" value="ECO:0007669"/>
    <property type="project" value="InterPro"/>
</dbReference>
<dbReference type="Gene3D" id="3.30.70.1290">
    <property type="entry name" value="Transposase IS200-like"/>
    <property type="match status" value="1"/>
</dbReference>
<dbReference type="Pfam" id="PF01797">
    <property type="entry name" value="Y1_Tnp"/>
    <property type="match status" value="1"/>
</dbReference>
<dbReference type="SUPFAM" id="SSF143422">
    <property type="entry name" value="Transposase IS200-like"/>
    <property type="match status" value="1"/>
</dbReference>
<dbReference type="Proteomes" id="UP000182882">
    <property type="component" value="Unassembled WGS sequence"/>
</dbReference>
<feature type="domain" description="HTH cro/C1-type" evidence="1">
    <location>
        <begin position="250"/>
        <end position="283"/>
    </location>
</feature>
<organism evidence="2 3">
    <name type="scientific">Nitrosomonas ureae</name>
    <dbReference type="NCBI Taxonomy" id="44577"/>
    <lineage>
        <taxon>Bacteria</taxon>
        <taxon>Pseudomonadati</taxon>
        <taxon>Pseudomonadota</taxon>
        <taxon>Betaproteobacteria</taxon>
        <taxon>Nitrosomonadales</taxon>
        <taxon>Nitrosomonadaceae</taxon>
        <taxon>Nitrosomonas</taxon>
    </lineage>
</organism>
<dbReference type="GO" id="GO:0003677">
    <property type="term" value="F:DNA binding"/>
    <property type="evidence" value="ECO:0007669"/>
    <property type="project" value="InterPro"/>
</dbReference>
<protein>
    <submittedName>
        <fullName evidence="2">REP element-mobilizing transposase RayT</fullName>
    </submittedName>
</protein>
<name>A0A1H2EG92_9PROT</name>
<dbReference type="AlphaFoldDB" id="A0A1H2EG92"/>
<dbReference type="PANTHER" id="PTHR34322:SF2">
    <property type="entry name" value="TRANSPOSASE IS200-LIKE DOMAIN-CONTAINING PROTEIN"/>
    <property type="match status" value="1"/>
</dbReference>
<dbReference type="GO" id="GO:0004803">
    <property type="term" value="F:transposase activity"/>
    <property type="evidence" value="ECO:0007669"/>
    <property type="project" value="InterPro"/>
</dbReference>
<dbReference type="PANTHER" id="PTHR34322">
    <property type="entry name" value="TRANSPOSASE, Y1_TNP DOMAIN-CONTAINING"/>
    <property type="match status" value="1"/>
</dbReference>
<dbReference type="InterPro" id="IPR001387">
    <property type="entry name" value="Cro/C1-type_HTH"/>
</dbReference>
<evidence type="ECO:0000313" key="3">
    <source>
        <dbReference type="Proteomes" id="UP000182882"/>
    </source>
</evidence>
<accession>A0A1H2EG92</accession>
<dbReference type="KEGG" id="nur:ATY38_01095"/>
<dbReference type="PROSITE" id="PS50943">
    <property type="entry name" value="HTH_CROC1"/>
    <property type="match status" value="1"/>
</dbReference>
<keyword evidence="3" id="KW-1185">Reference proteome</keyword>
<dbReference type="InterPro" id="IPR002686">
    <property type="entry name" value="Transposase_17"/>
</dbReference>
<evidence type="ECO:0000313" key="2">
    <source>
        <dbReference type="EMBL" id="SDT93748.1"/>
    </source>
</evidence>
<dbReference type="EMBL" id="FNLN01000012">
    <property type="protein sequence ID" value="SDT93748.1"/>
    <property type="molecule type" value="Genomic_DNA"/>
</dbReference>
<reference evidence="3" key="1">
    <citation type="submission" date="2016-10" db="EMBL/GenBank/DDBJ databases">
        <authorList>
            <person name="Varghese N."/>
            <person name="Submissions S."/>
        </authorList>
    </citation>
    <scope>NUCLEOTIDE SEQUENCE [LARGE SCALE GENOMIC DNA]</scope>
    <source>
        <strain evidence="3">Nm10</strain>
    </source>
</reference>
<gene>
    <name evidence="2" type="ORF">SAMN05216406_11221</name>
</gene>
<dbReference type="SMART" id="SM01321">
    <property type="entry name" value="Y1_Tnp"/>
    <property type="match status" value="1"/>
</dbReference>
<sequence length="283" mass="32525">MSRPLRLEFPGAIYHITARGNAQGAIFLDDEDRVLFFSVLAEAIARFGWLCHAYCLMDNHYHLLIETPDSNLSQGMRLINGVYTQRVNRRHARAGHLFQGRFKAILVERDSYLLELCRYIVLNPVRAKMVTDIHNYLWSSYPATAGREPAPAWLTTDWVLSRFGSRRAVAQRQYVEFVAQGRNLPSPWPELKSQVLLGSAQFLVQMQPLLAGIGDIKEIPRNQRLAHRPDLEVLFPENICKDKQVRDETIRRAYLECGYTMAAIAQQTKIHYSTVSRIIKGER</sequence>
<dbReference type="CDD" id="cd00093">
    <property type="entry name" value="HTH_XRE"/>
    <property type="match status" value="1"/>
</dbReference>
<dbReference type="RefSeq" id="WP_062560043.1">
    <property type="nucleotide sequence ID" value="NZ_CP013341.1"/>
</dbReference>
<proteinExistence type="predicted"/>
<dbReference type="InterPro" id="IPR036515">
    <property type="entry name" value="Transposase_17_sf"/>
</dbReference>
<evidence type="ECO:0000259" key="1">
    <source>
        <dbReference type="PROSITE" id="PS50943"/>
    </source>
</evidence>